<accession>A0ABY7PQ33</accession>
<organism evidence="5 6">
    <name type="scientific">Hymenobacter yonginensis</name>
    <dbReference type="NCBI Taxonomy" id="748197"/>
    <lineage>
        <taxon>Bacteria</taxon>
        <taxon>Pseudomonadati</taxon>
        <taxon>Bacteroidota</taxon>
        <taxon>Cytophagia</taxon>
        <taxon>Cytophagales</taxon>
        <taxon>Hymenobacteraceae</taxon>
        <taxon>Hymenobacter</taxon>
    </lineage>
</organism>
<keyword evidence="1" id="KW-0805">Transcription regulation</keyword>
<evidence type="ECO:0000256" key="3">
    <source>
        <dbReference type="ARBA" id="ARBA00023163"/>
    </source>
</evidence>
<dbReference type="EMBL" id="CP115396">
    <property type="protein sequence ID" value="WBO85234.1"/>
    <property type="molecule type" value="Genomic_DNA"/>
</dbReference>
<dbReference type="RefSeq" id="WP_270127831.1">
    <property type="nucleotide sequence ID" value="NZ_CP115396.1"/>
</dbReference>
<evidence type="ECO:0000313" key="6">
    <source>
        <dbReference type="Proteomes" id="UP001211872"/>
    </source>
</evidence>
<sequence>MDILNQFPELSAEWLMRGDGPMVRDEPAAPAAAYPGIPYAVAVDASGEELISVWGIKAQGGYMLARAQGQEASAPLDTISVPGYKGRTVRAFEVAGDSMQPIINQGDLVIATITERLDLIQPKHVYVVITDELVTVKRLRGPVKKNEPLELLSDNRYYDPFVLPQKDVREIWHVQALLTRSIPANRDEAYDRMLVLMEMLAQDSQQLRNLQLDVAARYDVKLMGENE</sequence>
<dbReference type="Gene3D" id="2.10.109.10">
    <property type="entry name" value="Umud Fragment, subunit A"/>
    <property type="match status" value="1"/>
</dbReference>
<proteinExistence type="predicted"/>
<dbReference type="Proteomes" id="UP001211872">
    <property type="component" value="Chromosome"/>
</dbReference>
<gene>
    <name evidence="5" type="ORF">O9Z63_03095</name>
</gene>
<keyword evidence="3" id="KW-0804">Transcription</keyword>
<dbReference type="CDD" id="cd06529">
    <property type="entry name" value="S24_LexA-like"/>
    <property type="match status" value="1"/>
</dbReference>
<dbReference type="Pfam" id="PF00717">
    <property type="entry name" value="Peptidase_S24"/>
    <property type="match status" value="1"/>
</dbReference>
<dbReference type="InterPro" id="IPR039418">
    <property type="entry name" value="LexA-like"/>
</dbReference>
<feature type="domain" description="Peptidase S24/S26A/S26B/S26C" evidence="4">
    <location>
        <begin position="59"/>
        <end position="168"/>
    </location>
</feature>
<keyword evidence="6" id="KW-1185">Reference proteome</keyword>
<protein>
    <submittedName>
        <fullName evidence="5">S24 family peptidase</fullName>
    </submittedName>
</protein>
<evidence type="ECO:0000256" key="2">
    <source>
        <dbReference type="ARBA" id="ARBA00023125"/>
    </source>
</evidence>
<reference evidence="5 6" key="1">
    <citation type="journal article" date="2011" name="Int. J. Syst. Evol. Microbiol.">
        <title>Hymenobacter yonginensis sp. nov., isolated from a mesotrophic artificial lake.</title>
        <authorList>
            <person name="Joung Y."/>
            <person name="Cho S.H."/>
            <person name="Kim H."/>
            <person name="Kim S.B."/>
            <person name="Joh K."/>
        </authorList>
    </citation>
    <scope>NUCLEOTIDE SEQUENCE [LARGE SCALE GENOMIC DNA]</scope>
    <source>
        <strain evidence="5 6">KCTC 22745</strain>
    </source>
</reference>
<dbReference type="SUPFAM" id="SSF51306">
    <property type="entry name" value="LexA/Signal peptidase"/>
    <property type="match status" value="1"/>
</dbReference>
<evidence type="ECO:0000259" key="4">
    <source>
        <dbReference type="Pfam" id="PF00717"/>
    </source>
</evidence>
<evidence type="ECO:0000256" key="1">
    <source>
        <dbReference type="ARBA" id="ARBA00023015"/>
    </source>
</evidence>
<dbReference type="PANTHER" id="PTHR40661">
    <property type="match status" value="1"/>
</dbReference>
<keyword evidence="2" id="KW-0238">DNA-binding</keyword>
<dbReference type="PANTHER" id="PTHR40661:SF3">
    <property type="entry name" value="FELS-1 PROPHAGE TRANSCRIPTIONAL REGULATOR"/>
    <property type="match status" value="1"/>
</dbReference>
<name>A0ABY7PQ33_9BACT</name>
<dbReference type="InterPro" id="IPR015927">
    <property type="entry name" value="Peptidase_S24_S26A/B/C"/>
</dbReference>
<evidence type="ECO:0000313" key="5">
    <source>
        <dbReference type="EMBL" id="WBO85234.1"/>
    </source>
</evidence>
<dbReference type="InterPro" id="IPR036286">
    <property type="entry name" value="LexA/Signal_pep-like_sf"/>
</dbReference>